<name>F0W951_9STRA</name>
<dbReference type="EMBL" id="FR824083">
    <property type="protein sequence ID" value="CCA17663.1"/>
    <property type="molecule type" value="Genomic_DNA"/>
</dbReference>
<reference evidence="1" key="2">
    <citation type="submission" date="2011-02" db="EMBL/GenBank/DDBJ databases">
        <authorList>
            <person name="MacLean D."/>
        </authorList>
    </citation>
    <scope>NUCLEOTIDE SEQUENCE</scope>
</reference>
<protein>
    <submittedName>
        <fullName evidence="1">AlNc14C38G3317 protein</fullName>
    </submittedName>
</protein>
<sequence length="78" mass="8958">MMNRTLPLGLQKGYHLEVIDNAWIADTLSDDEIVPLQVEETFKKESEDEADRSVDKRKRRAWSDLALDELARQASLSV</sequence>
<dbReference type="HOGENOM" id="CLU_2627084_0_0_1"/>
<evidence type="ECO:0000313" key="1">
    <source>
        <dbReference type="EMBL" id="CCA17663.1"/>
    </source>
</evidence>
<gene>
    <name evidence="1" type="primary">AlNc14C38G3317</name>
    <name evidence="1" type="ORF">ALNC14_038060</name>
</gene>
<reference evidence="1" key="1">
    <citation type="journal article" date="2011" name="PLoS Biol.">
        <title>Gene gain and loss during evolution of obligate parasitism in the white rust pathogen of Arabidopsis thaliana.</title>
        <authorList>
            <person name="Kemen E."/>
            <person name="Gardiner A."/>
            <person name="Schultz-Larsen T."/>
            <person name="Kemen A.C."/>
            <person name="Balmuth A.L."/>
            <person name="Robert-Seilaniantz A."/>
            <person name="Bailey K."/>
            <person name="Holub E."/>
            <person name="Studholme D.J."/>
            <person name="Maclean D."/>
            <person name="Jones J.D."/>
        </authorList>
    </citation>
    <scope>NUCLEOTIDE SEQUENCE</scope>
</reference>
<organism evidence="1">
    <name type="scientific">Albugo laibachii Nc14</name>
    <dbReference type="NCBI Taxonomy" id="890382"/>
    <lineage>
        <taxon>Eukaryota</taxon>
        <taxon>Sar</taxon>
        <taxon>Stramenopiles</taxon>
        <taxon>Oomycota</taxon>
        <taxon>Peronosporomycetes</taxon>
        <taxon>Albuginales</taxon>
        <taxon>Albuginaceae</taxon>
        <taxon>Albugo</taxon>
    </lineage>
</organism>
<accession>F0W951</accession>
<proteinExistence type="predicted"/>
<dbReference type="AlphaFoldDB" id="F0W951"/>